<dbReference type="KEGG" id="sgbi:P3F81_12055"/>
<evidence type="ECO:0000313" key="2">
    <source>
        <dbReference type="Proteomes" id="UP001243623"/>
    </source>
</evidence>
<keyword evidence="2" id="KW-1185">Reference proteome</keyword>
<accession>A0A9Y2AIG6</accession>
<name>A0A9Y2AIG6_9FIRM</name>
<evidence type="ECO:0000313" key="1">
    <source>
        <dbReference type="EMBL" id="WIW70601.1"/>
    </source>
</evidence>
<sequence>MSNFSEYLYKLINRPFKINQSGQVSDVELWTNMLGSILDGIKIAIFQIRRNRIVATCNDKAIDLHGNDRGISRYPEEQNKYYRRRVQSAYITYLEGGTNPGVKNTLSKIGYPDTVIYEVIVERAFHDGRKRYNGVCRHAGTNTHWAEFDITISLEAGRQFAPVDFMILIDVIMKSKAGHAKPRNLILEYKSFEFKHNGLKRYSGEIQHDPKRISLQPYYDIANGKVNLKVQGT</sequence>
<proteinExistence type="predicted"/>
<gene>
    <name evidence="1" type="ORF">P3F81_12055</name>
</gene>
<dbReference type="EMBL" id="CP120678">
    <property type="protein sequence ID" value="WIW70601.1"/>
    <property type="molecule type" value="Genomic_DNA"/>
</dbReference>
<dbReference type="Proteomes" id="UP001243623">
    <property type="component" value="Chromosome"/>
</dbReference>
<dbReference type="RefSeq" id="WP_309320437.1">
    <property type="nucleotide sequence ID" value="NZ_CP120678.1"/>
</dbReference>
<protein>
    <submittedName>
        <fullName evidence="1">Uncharacterized protein</fullName>
    </submittedName>
</protein>
<reference evidence="1" key="1">
    <citation type="submission" date="2023-03" db="EMBL/GenBank/DDBJ databases">
        <title>Selenobaculum gbiensis gen. nov. sp. nov., a new bacterium isolated from the gut microbiota of IBD patient.</title>
        <authorList>
            <person name="Yeo S."/>
            <person name="Park H."/>
            <person name="Huh C.S."/>
        </authorList>
    </citation>
    <scope>NUCLEOTIDE SEQUENCE</scope>
    <source>
        <strain evidence="1">ICN-92133</strain>
    </source>
</reference>
<dbReference type="AlphaFoldDB" id="A0A9Y2AIG6"/>
<organism evidence="1 2">
    <name type="scientific">Selenobaculum gibii</name>
    <dbReference type="NCBI Taxonomy" id="3054208"/>
    <lineage>
        <taxon>Bacteria</taxon>
        <taxon>Bacillati</taxon>
        <taxon>Bacillota</taxon>
        <taxon>Negativicutes</taxon>
        <taxon>Selenomonadales</taxon>
        <taxon>Selenomonadaceae</taxon>
        <taxon>Selenobaculum</taxon>
    </lineage>
</organism>